<keyword evidence="6" id="KW-0653">Protein transport</keyword>
<comment type="subcellular location">
    <subcellularLocation>
        <location evidence="1">Membrane</location>
        <topology evidence="1">Multi-pass membrane protein</topology>
    </subcellularLocation>
</comment>
<feature type="transmembrane region" description="Helical" evidence="10">
    <location>
        <begin position="87"/>
        <end position="106"/>
    </location>
</feature>
<evidence type="ECO:0000256" key="7">
    <source>
        <dbReference type="ARBA" id="ARBA00022989"/>
    </source>
</evidence>
<evidence type="ECO:0000256" key="5">
    <source>
        <dbReference type="ARBA" id="ARBA00022856"/>
    </source>
</evidence>
<feature type="compositionally biased region" description="Basic and acidic residues" evidence="9">
    <location>
        <begin position="14"/>
        <end position="24"/>
    </location>
</feature>
<feature type="region of interest" description="Disordered" evidence="9">
    <location>
        <begin position="1"/>
        <end position="35"/>
    </location>
</feature>
<evidence type="ECO:0000256" key="10">
    <source>
        <dbReference type="SAM" id="Phobius"/>
    </source>
</evidence>
<proteinExistence type="inferred from homology"/>
<evidence type="ECO:0000256" key="2">
    <source>
        <dbReference type="ARBA" id="ARBA00008807"/>
    </source>
</evidence>
<keyword evidence="5" id="KW-0571">Peptide transport</keyword>
<dbReference type="InterPro" id="IPR004648">
    <property type="entry name" value="Oligpept_transpt"/>
</dbReference>
<protein>
    <submittedName>
        <fullName evidence="11">OPT super</fullName>
    </submittedName>
</protein>
<comment type="similarity">
    <text evidence="2">Belongs to the oligopeptide OPT transporter family.</text>
</comment>
<reference evidence="11 12" key="1">
    <citation type="journal article" date="2020" name="Fungal Divers.">
        <title>Resolving the Mortierellaceae phylogeny through synthesis of multi-gene phylogenetics and phylogenomics.</title>
        <authorList>
            <person name="Vandepol N."/>
            <person name="Liber J."/>
            <person name="Desiro A."/>
            <person name="Na H."/>
            <person name="Kennedy M."/>
            <person name="Barry K."/>
            <person name="Grigoriev I.V."/>
            <person name="Miller A.N."/>
            <person name="O'Donnell K."/>
            <person name="Stajich J.E."/>
            <person name="Bonito G."/>
        </authorList>
    </citation>
    <scope>NUCLEOTIDE SEQUENCE [LARGE SCALE GENOMIC DNA]</scope>
    <source>
        <strain evidence="11 12">AD045</strain>
    </source>
</reference>
<feature type="non-terminal residue" evidence="11">
    <location>
        <position position="165"/>
    </location>
</feature>
<accession>A0ABQ7K315</accession>
<evidence type="ECO:0000256" key="4">
    <source>
        <dbReference type="ARBA" id="ARBA00022692"/>
    </source>
</evidence>
<dbReference type="Pfam" id="PF03169">
    <property type="entry name" value="OPT"/>
    <property type="match status" value="1"/>
</dbReference>
<dbReference type="InterPro" id="IPR004813">
    <property type="entry name" value="OPT"/>
</dbReference>
<name>A0ABQ7K315_9FUNG</name>
<dbReference type="EMBL" id="JAAAIM010000309">
    <property type="protein sequence ID" value="KAG0290125.1"/>
    <property type="molecule type" value="Genomic_DNA"/>
</dbReference>
<evidence type="ECO:0000256" key="1">
    <source>
        <dbReference type="ARBA" id="ARBA00004141"/>
    </source>
</evidence>
<keyword evidence="7 10" id="KW-1133">Transmembrane helix</keyword>
<comment type="caution">
    <text evidence="11">The sequence shown here is derived from an EMBL/GenBank/DDBJ whole genome shotgun (WGS) entry which is preliminary data.</text>
</comment>
<evidence type="ECO:0000256" key="9">
    <source>
        <dbReference type="SAM" id="MobiDB-lite"/>
    </source>
</evidence>
<keyword evidence="8 10" id="KW-0472">Membrane</keyword>
<organism evidence="11 12">
    <name type="scientific">Linnemannia gamsii</name>
    <dbReference type="NCBI Taxonomy" id="64522"/>
    <lineage>
        <taxon>Eukaryota</taxon>
        <taxon>Fungi</taxon>
        <taxon>Fungi incertae sedis</taxon>
        <taxon>Mucoromycota</taxon>
        <taxon>Mortierellomycotina</taxon>
        <taxon>Mortierellomycetes</taxon>
        <taxon>Mortierellales</taxon>
        <taxon>Mortierellaceae</taxon>
        <taxon>Linnemannia</taxon>
    </lineage>
</organism>
<dbReference type="Proteomes" id="UP001194696">
    <property type="component" value="Unassembled WGS sequence"/>
</dbReference>
<evidence type="ECO:0000256" key="3">
    <source>
        <dbReference type="ARBA" id="ARBA00022448"/>
    </source>
</evidence>
<evidence type="ECO:0000256" key="6">
    <source>
        <dbReference type="ARBA" id="ARBA00022927"/>
    </source>
</evidence>
<sequence>MPAGQQPEAAGQNEKTEIELEEHANTPITHLPSEQKVELAGGETDPCFLERGDEEELEESLRLVPKIVRELVSIDDDPTLPTITFRFFVLSTTFAALGAIITQVAWFRTTAASYSMFFVQIVSYWLGNLMARTLPHKDVSLCGLFKFSLNPGPFSIKEHVLIVIG</sequence>
<dbReference type="PANTHER" id="PTHR22601">
    <property type="entry name" value="ISP4 LIKE PROTEIN"/>
    <property type="match status" value="1"/>
</dbReference>
<gene>
    <name evidence="11" type="primary">OPT7</name>
    <name evidence="11" type="ORF">BGZ96_006378</name>
</gene>
<keyword evidence="3" id="KW-0813">Transport</keyword>
<keyword evidence="12" id="KW-1185">Reference proteome</keyword>
<evidence type="ECO:0000313" key="11">
    <source>
        <dbReference type="EMBL" id="KAG0290125.1"/>
    </source>
</evidence>
<evidence type="ECO:0000256" key="8">
    <source>
        <dbReference type="ARBA" id="ARBA00023136"/>
    </source>
</evidence>
<evidence type="ECO:0000313" key="12">
    <source>
        <dbReference type="Proteomes" id="UP001194696"/>
    </source>
</evidence>
<keyword evidence="4 10" id="KW-0812">Transmembrane</keyword>